<feature type="domain" description="OmpR/PhoB-type" evidence="9">
    <location>
        <begin position="121"/>
        <end position="217"/>
    </location>
</feature>
<dbReference type="Gene3D" id="1.10.10.10">
    <property type="entry name" value="Winged helix-like DNA-binding domain superfamily/Winged helix DNA-binding domain"/>
    <property type="match status" value="1"/>
</dbReference>
<dbReference type="Gene3D" id="6.10.250.690">
    <property type="match status" value="1"/>
</dbReference>
<dbReference type="PANTHER" id="PTHR48111:SF38">
    <property type="entry name" value="TWO-COMPONENT RESPONSE REGULATOR"/>
    <property type="match status" value="1"/>
</dbReference>
<feature type="modified residue" description="4-aspartylphosphate" evidence="6">
    <location>
        <position position="51"/>
    </location>
</feature>
<keyword evidence="1 6" id="KW-0597">Phosphoprotein</keyword>
<dbReference type="EMBL" id="CP036287">
    <property type="protein sequence ID" value="QDU68570.1"/>
    <property type="molecule type" value="Genomic_DNA"/>
</dbReference>
<dbReference type="Pfam" id="PF00072">
    <property type="entry name" value="Response_reg"/>
    <property type="match status" value="1"/>
</dbReference>
<dbReference type="RefSeq" id="WP_145067690.1">
    <property type="nucleotide sequence ID" value="NZ_CP036287.1"/>
</dbReference>
<evidence type="ECO:0000256" key="4">
    <source>
        <dbReference type="ARBA" id="ARBA00023125"/>
    </source>
</evidence>
<dbReference type="SUPFAM" id="SSF46894">
    <property type="entry name" value="C-terminal effector domain of the bipartite response regulators"/>
    <property type="match status" value="1"/>
</dbReference>
<sequence length="222" mass="24245">MRLLVVDDDPRLRDYVGRGLREAGHECETAADGAEARAAVKAGGFDVVLLDVMLPDEDGWSVLNDLRSQGDETPVIFVTARDAVAERVRGLDAGADDYLIKPFAFDELLARVTAVVRRRQGSAMVRGPLRIDPIDRHADLGGHRIDLSPREFDLLVALARADGRTLSRPDLLRSVWGIEFDPGTNTVDVHVGRLRRRLGSAASCIQTVVGEGYRLQSGEAAH</sequence>
<dbReference type="Pfam" id="PF00486">
    <property type="entry name" value="Trans_reg_C"/>
    <property type="match status" value="1"/>
</dbReference>
<organism evidence="10 11">
    <name type="scientific">Engelhardtia mirabilis</name>
    <dbReference type="NCBI Taxonomy" id="2528011"/>
    <lineage>
        <taxon>Bacteria</taxon>
        <taxon>Pseudomonadati</taxon>
        <taxon>Planctomycetota</taxon>
        <taxon>Planctomycetia</taxon>
        <taxon>Planctomycetia incertae sedis</taxon>
        <taxon>Engelhardtia</taxon>
    </lineage>
</organism>
<feature type="DNA-binding region" description="OmpR/PhoB-type" evidence="7">
    <location>
        <begin position="121"/>
        <end position="217"/>
    </location>
</feature>
<dbReference type="GO" id="GO:0005829">
    <property type="term" value="C:cytosol"/>
    <property type="evidence" value="ECO:0007669"/>
    <property type="project" value="TreeGrafter"/>
</dbReference>
<evidence type="ECO:0000256" key="3">
    <source>
        <dbReference type="ARBA" id="ARBA00023015"/>
    </source>
</evidence>
<keyword evidence="5" id="KW-0804">Transcription</keyword>
<gene>
    <name evidence="10" type="primary">czcR_3</name>
    <name evidence="10" type="ORF">Pla133_36690</name>
</gene>
<dbReference type="InterPro" id="IPR011006">
    <property type="entry name" value="CheY-like_superfamily"/>
</dbReference>
<dbReference type="PROSITE" id="PS50110">
    <property type="entry name" value="RESPONSE_REGULATORY"/>
    <property type="match status" value="1"/>
</dbReference>
<keyword evidence="11" id="KW-1185">Reference proteome</keyword>
<evidence type="ECO:0000256" key="1">
    <source>
        <dbReference type="ARBA" id="ARBA00022553"/>
    </source>
</evidence>
<reference evidence="10 11" key="1">
    <citation type="submission" date="2019-02" db="EMBL/GenBank/DDBJ databases">
        <title>Deep-cultivation of Planctomycetes and their phenomic and genomic characterization uncovers novel biology.</title>
        <authorList>
            <person name="Wiegand S."/>
            <person name="Jogler M."/>
            <person name="Boedeker C."/>
            <person name="Pinto D."/>
            <person name="Vollmers J."/>
            <person name="Rivas-Marin E."/>
            <person name="Kohn T."/>
            <person name="Peeters S.H."/>
            <person name="Heuer A."/>
            <person name="Rast P."/>
            <person name="Oberbeckmann S."/>
            <person name="Bunk B."/>
            <person name="Jeske O."/>
            <person name="Meyerdierks A."/>
            <person name="Storesund J.E."/>
            <person name="Kallscheuer N."/>
            <person name="Luecker S."/>
            <person name="Lage O.M."/>
            <person name="Pohl T."/>
            <person name="Merkel B.J."/>
            <person name="Hornburger P."/>
            <person name="Mueller R.-W."/>
            <person name="Bruemmer F."/>
            <person name="Labrenz M."/>
            <person name="Spormann A.M."/>
            <person name="Op den Camp H."/>
            <person name="Overmann J."/>
            <person name="Amann R."/>
            <person name="Jetten M.S.M."/>
            <person name="Mascher T."/>
            <person name="Medema M.H."/>
            <person name="Devos D.P."/>
            <person name="Kaster A.-K."/>
            <person name="Ovreas L."/>
            <person name="Rohde M."/>
            <person name="Galperin M.Y."/>
            <person name="Jogler C."/>
        </authorList>
    </citation>
    <scope>NUCLEOTIDE SEQUENCE [LARGE SCALE GENOMIC DNA]</scope>
    <source>
        <strain evidence="10 11">Pla133</strain>
    </source>
</reference>
<dbReference type="AlphaFoldDB" id="A0A518BNK8"/>
<keyword evidence="4 7" id="KW-0238">DNA-binding</keyword>
<evidence type="ECO:0000256" key="7">
    <source>
        <dbReference type="PROSITE-ProRule" id="PRU01091"/>
    </source>
</evidence>
<evidence type="ECO:0000259" key="8">
    <source>
        <dbReference type="PROSITE" id="PS50110"/>
    </source>
</evidence>
<keyword evidence="3" id="KW-0805">Transcription regulation</keyword>
<dbReference type="GO" id="GO:0006355">
    <property type="term" value="P:regulation of DNA-templated transcription"/>
    <property type="evidence" value="ECO:0007669"/>
    <property type="project" value="InterPro"/>
</dbReference>
<dbReference type="KEGG" id="pbap:Pla133_36690"/>
<evidence type="ECO:0000313" key="10">
    <source>
        <dbReference type="EMBL" id="QDU68570.1"/>
    </source>
</evidence>
<evidence type="ECO:0000256" key="6">
    <source>
        <dbReference type="PROSITE-ProRule" id="PRU00169"/>
    </source>
</evidence>
<evidence type="ECO:0000313" key="11">
    <source>
        <dbReference type="Proteomes" id="UP000316921"/>
    </source>
</evidence>
<dbReference type="GO" id="GO:0000976">
    <property type="term" value="F:transcription cis-regulatory region binding"/>
    <property type="evidence" value="ECO:0007669"/>
    <property type="project" value="TreeGrafter"/>
</dbReference>
<dbReference type="InterPro" id="IPR001867">
    <property type="entry name" value="OmpR/PhoB-type_DNA-bd"/>
</dbReference>
<dbReference type="Proteomes" id="UP000316921">
    <property type="component" value="Chromosome"/>
</dbReference>
<accession>A0A518BNK8</accession>
<dbReference type="GO" id="GO:0032993">
    <property type="term" value="C:protein-DNA complex"/>
    <property type="evidence" value="ECO:0007669"/>
    <property type="project" value="TreeGrafter"/>
</dbReference>
<dbReference type="Gene3D" id="3.40.50.2300">
    <property type="match status" value="1"/>
</dbReference>
<evidence type="ECO:0000256" key="2">
    <source>
        <dbReference type="ARBA" id="ARBA00023012"/>
    </source>
</evidence>
<dbReference type="InterPro" id="IPR016032">
    <property type="entry name" value="Sig_transdc_resp-reg_C-effctor"/>
</dbReference>
<dbReference type="PANTHER" id="PTHR48111">
    <property type="entry name" value="REGULATOR OF RPOS"/>
    <property type="match status" value="1"/>
</dbReference>
<dbReference type="SMART" id="SM00862">
    <property type="entry name" value="Trans_reg_C"/>
    <property type="match status" value="1"/>
</dbReference>
<keyword evidence="2" id="KW-0902">Two-component regulatory system</keyword>
<dbReference type="InterPro" id="IPR036388">
    <property type="entry name" value="WH-like_DNA-bd_sf"/>
</dbReference>
<dbReference type="CDD" id="cd00383">
    <property type="entry name" value="trans_reg_C"/>
    <property type="match status" value="1"/>
</dbReference>
<dbReference type="SUPFAM" id="SSF52172">
    <property type="entry name" value="CheY-like"/>
    <property type="match status" value="1"/>
</dbReference>
<proteinExistence type="predicted"/>
<evidence type="ECO:0000256" key="5">
    <source>
        <dbReference type="ARBA" id="ARBA00023163"/>
    </source>
</evidence>
<dbReference type="PROSITE" id="PS51755">
    <property type="entry name" value="OMPR_PHOB"/>
    <property type="match status" value="1"/>
</dbReference>
<dbReference type="InterPro" id="IPR039420">
    <property type="entry name" value="WalR-like"/>
</dbReference>
<evidence type="ECO:0000259" key="9">
    <source>
        <dbReference type="PROSITE" id="PS51755"/>
    </source>
</evidence>
<dbReference type="FunFam" id="3.40.50.2300:FF:000001">
    <property type="entry name" value="DNA-binding response regulator PhoB"/>
    <property type="match status" value="1"/>
</dbReference>
<feature type="domain" description="Response regulatory" evidence="8">
    <location>
        <begin position="2"/>
        <end position="116"/>
    </location>
</feature>
<dbReference type="InterPro" id="IPR001789">
    <property type="entry name" value="Sig_transdc_resp-reg_receiver"/>
</dbReference>
<name>A0A518BNK8_9BACT</name>
<dbReference type="SMART" id="SM00448">
    <property type="entry name" value="REC"/>
    <property type="match status" value="1"/>
</dbReference>
<protein>
    <submittedName>
        <fullName evidence="10">Transcriptional activator protein CzcR</fullName>
    </submittedName>
</protein>
<dbReference type="GO" id="GO:0000156">
    <property type="term" value="F:phosphorelay response regulator activity"/>
    <property type="evidence" value="ECO:0007669"/>
    <property type="project" value="TreeGrafter"/>
</dbReference>